<keyword evidence="2" id="KW-1185">Reference proteome</keyword>
<dbReference type="AlphaFoldDB" id="A0A327NWK0"/>
<sequence length="1039" mass="115814">MSLRAEKFFFNSRHLPAVYQKGDLWLDTLICVRPLLTIPIESRKEQITDTSGTINANIKTLFKTVTIGYTEVKDGEIILGNKTNPASRGGTQKANLTIYNLSLNQQSDHSLTTDSVNLSLRNIAFFSPDSLFKISVESFQVRKKDLIFRNVLYGTTSPKLKGKGLTFRAPLLHLHNINFEDLMQKRLVASAAELVQPSIVILATKKVAERPKPLVVATVPPKKVDLFKTLHGLGELLQVDNFQIINASARYTLTGEKPMDVVMKNMNATVLLNDFLVSDSLIDMKHAIPNLTLASAQLTTRKINVALTNYTLYGKQRYNGVDKVQMNFPNGTVLTANKVYWEAFGWDALQQSKDIQIELLRVHDLVVDMKPSTKKSTGLAHTHATNHPNEDLPLLHIAQLMADHVDLKAALSRQLRAGFQGSAIRIDSLTTETGYFSWHQFIGKLTDLYLNQSGGKQVSIARADLNNQQTTTFTNLQYTDNGPGKTVQLTLPRLLVTAPFKTTNFSTIRLQSVQADQPELTMVSNEKAKAEGPASAFAIPVTFTLHELAINGANVHYVTKKDDDSVSVHTVVDVQARSLFGAKQEALTFASLQINPTHITLASPRLKTIVPEATVQLTNGRLSATKAGKLFLLGDLEASLTANELQPLLKSKKNKLPSQLSVGHFTAAITFPDFSWTAGKKIALSTWLDHTNLTAKNVLLKRPATAFQAETITWMPQNARLQLNNFQVNPTLTQEEFMTPPHFQADYITIKGDEVQLNGLNTAQWRRDSTIAIHHVVVKNVTTDVSRDKRLPEPSFTPDKLMPTRLMSRVNLPFHIDSISVVNSNVLYHETSKLTNRVGNVPLMNINGVLKNITNRPRKLTDSLVLRASTKLLGLQVDRLHYRESYGDSLAGFHMLLQTSDVHLPELSSITNPIIAANLDGGYVQPITARVVGNQYASVGNMHFYYKDLKISLLSPADTTKKTFLIKLKNFVIGKVIRKKNEADSRIFYDRDPQIFIFGYWIKTMTSGILTSIGVKGNKKYQANYLKLSQQRPLPVQEQ</sequence>
<reference evidence="1 2" key="1">
    <citation type="submission" date="2018-06" db="EMBL/GenBank/DDBJ databases">
        <title>Spirosoma sp. HMF3257 Genome sequencing and assembly.</title>
        <authorList>
            <person name="Kang H."/>
            <person name="Cha I."/>
            <person name="Kim H."/>
            <person name="Kang J."/>
            <person name="Joh K."/>
        </authorList>
    </citation>
    <scope>NUCLEOTIDE SEQUENCE [LARGE SCALE GENOMIC DNA]</scope>
    <source>
        <strain evidence="1 2">HMF3257</strain>
    </source>
</reference>
<evidence type="ECO:0000313" key="2">
    <source>
        <dbReference type="Proteomes" id="UP000249016"/>
    </source>
</evidence>
<dbReference type="OrthoDB" id="610933at2"/>
<accession>A0A327NWK0</accession>
<dbReference type="EMBL" id="QLII01000001">
    <property type="protein sequence ID" value="RAI77238.1"/>
    <property type="molecule type" value="Genomic_DNA"/>
</dbReference>
<protein>
    <recommendedName>
        <fullName evidence="3">DUF748 domain-containing protein</fullName>
    </recommendedName>
</protein>
<name>A0A327NWK0_9BACT</name>
<evidence type="ECO:0008006" key="3">
    <source>
        <dbReference type="Google" id="ProtNLM"/>
    </source>
</evidence>
<dbReference type="RefSeq" id="WP_111347641.1">
    <property type="nucleotide sequence ID" value="NZ_QLII01000001.1"/>
</dbReference>
<organism evidence="1 2">
    <name type="scientific">Spirosoma telluris</name>
    <dbReference type="NCBI Taxonomy" id="2183553"/>
    <lineage>
        <taxon>Bacteria</taxon>
        <taxon>Pseudomonadati</taxon>
        <taxon>Bacteroidota</taxon>
        <taxon>Cytophagia</taxon>
        <taxon>Cytophagales</taxon>
        <taxon>Cytophagaceae</taxon>
        <taxon>Spirosoma</taxon>
    </lineage>
</organism>
<dbReference type="Proteomes" id="UP000249016">
    <property type="component" value="Unassembled WGS sequence"/>
</dbReference>
<proteinExistence type="predicted"/>
<comment type="caution">
    <text evidence="1">The sequence shown here is derived from an EMBL/GenBank/DDBJ whole genome shotgun (WGS) entry which is preliminary data.</text>
</comment>
<gene>
    <name evidence="1" type="ORF">HMF3257_29145</name>
</gene>
<evidence type="ECO:0000313" key="1">
    <source>
        <dbReference type="EMBL" id="RAI77238.1"/>
    </source>
</evidence>